<evidence type="ECO:0000259" key="2">
    <source>
        <dbReference type="Pfam" id="PF20938"/>
    </source>
</evidence>
<evidence type="ECO:0000313" key="4">
    <source>
        <dbReference type="Proteomes" id="UP000067523"/>
    </source>
</evidence>
<evidence type="ECO:0000313" key="3">
    <source>
        <dbReference type="EMBL" id="ALS36713.1"/>
    </source>
</evidence>
<organism evidence="3 4">
    <name type="scientific">Enterococcus rotai</name>
    <dbReference type="NCBI Taxonomy" id="118060"/>
    <lineage>
        <taxon>Bacteria</taxon>
        <taxon>Bacillati</taxon>
        <taxon>Bacillota</taxon>
        <taxon>Bacilli</taxon>
        <taxon>Lactobacillales</taxon>
        <taxon>Enterococcaceae</taxon>
        <taxon>Enterococcus</taxon>
    </lineage>
</organism>
<evidence type="ECO:0000259" key="1">
    <source>
        <dbReference type="Pfam" id="PF10022"/>
    </source>
</evidence>
<name>A0A0U2WT07_9ENTE</name>
<dbReference type="Pfam" id="PF10022">
    <property type="entry name" value="DUF2264"/>
    <property type="match status" value="1"/>
</dbReference>
<dbReference type="InterPro" id="IPR016624">
    <property type="entry name" value="UCP014753"/>
</dbReference>
<feature type="domain" description="DUF2264" evidence="2">
    <location>
        <begin position="392"/>
        <end position="565"/>
    </location>
</feature>
<dbReference type="Proteomes" id="UP000067523">
    <property type="component" value="Chromosome"/>
</dbReference>
<reference evidence="4" key="1">
    <citation type="submission" date="2015-12" db="EMBL/GenBank/DDBJ databases">
        <authorList>
            <person name="Lauer A."/>
            <person name="Humrighouse B."/>
            <person name="Loparev V."/>
            <person name="Shewmaker P.L."/>
            <person name="Whitney A.M."/>
            <person name="McLaughlin R.W."/>
        </authorList>
    </citation>
    <scope>NUCLEOTIDE SEQUENCE [LARGE SCALE GENOMIC DNA]</scope>
    <source>
        <strain evidence="4">LMG 26678</strain>
    </source>
</reference>
<keyword evidence="4" id="KW-1185">Reference proteome</keyword>
<dbReference type="Pfam" id="PF20938">
    <property type="entry name" value="DUF2264_C"/>
    <property type="match status" value="1"/>
</dbReference>
<dbReference type="RefSeq" id="WP_208929932.1">
    <property type="nucleotide sequence ID" value="NZ_CP013655.1"/>
</dbReference>
<proteinExistence type="predicted"/>
<dbReference type="STRING" id="118060.ATZ35_05955"/>
<dbReference type="AlphaFoldDB" id="A0A0U2WT07"/>
<evidence type="ECO:0008006" key="5">
    <source>
        <dbReference type="Google" id="ProtNLM"/>
    </source>
</evidence>
<gene>
    <name evidence="3" type="ORF">ATZ35_05955</name>
</gene>
<dbReference type="PIRSF" id="PIRSF014753">
    <property type="entry name" value="UCP014753"/>
    <property type="match status" value="1"/>
</dbReference>
<sequence>MEKLKNNDFITKQDYQMALEEIIRPLRQKILESDSPSLHLGSSGAVYDQQRADMEALVRPLWGIAPAWRFQKDDELRDAYLTKLIKGTDPANPYYWGLIEDYDQYIVETAALSLTLLLHKKYVWELLSNTAQQNMINWLSQALVRKIPKNNWTFFKVLIRTALFHCGEKLDRKKLTEEFQLIDSMYIGEGWYVDGKATQRDYYIPFAFHYYGLIYATFMKEEDPERAQCLIDRAKLFAQDFIYYFDNDGEGLPYGRSLTYRFAQGAFFSALVFADVEVIPWGEVKTILSTHLKKWLNHDIFTFDGRLSIGYHYENLVMAEGYNAPGSPYWALKTFLLLAVRNDHPFWEAVPMPVKKQGKKFVEKGNMLLMQARDGEHLLGFPAGMMVEGQAHAQAKYSKFVYSTKFGFSVPKAGSSYEEGAFDNTLAIARAGEDCFQTKGVTESYWLTEECVYQKWSPFAGVTIETEVYPFDQWHLRVHEIDTKVPLEVREGGFSLPLLGRKPQGQQGLDWSFVREKDWLSQIVAIEGYDEALIIQPEPNTSLFFPRTSLPCLKKSLPAGKHRLICLVGGMIKSDKETRNNDKN</sequence>
<dbReference type="KEGG" id="erx:ATZ35_05955"/>
<dbReference type="PANTHER" id="PTHR35339:SF4">
    <property type="entry name" value="LINALOOL DEHYDRATASE_ISOMERASE DOMAIN-CONTAINING PROTEIN"/>
    <property type="match status" value="1"/>
</dbReference>
<feature type="domain" description="DUF2264" evidence="1">
    <location>
        <begin position="11"/>
        <end position="352"/>
    </location>
</feature>
<dbReference type="InterPro" id="IPR049237">
    <property type="entry name" value="DUF2264_C"/>
</dbReference>
<accession>A0A0U2WT07</accession>
<dbReference type="EMBL" id="CP013655">
    <property type="protein sequence ID" value="ALS36713.1"/>
    <property type="molecule type" value="Genomic_DNA"/>
</dbReference>
<dbReference type="InterPro" id="IPR049349">
    <property type="entry name" value="DUF2264_N"/>
</dbReference>
<protein>
    <recommendedName>
        <fullName evidence="5">DUF2264 domain-containing protein</fullName>
    </recommendedName>
</protein>
<dbReference type="PANTHER" id="PTHR35339">
    <property type="entry name" value="LINALOOL DEHYDRATASE_ISOMERASE DOMAIN-CONTAINING PROTEIN"/>
    <property type="match status" value="1"/>
</dbReference>